<keyword evidence="3 4" id="KW-0472">Membrane</keyword>
<name>A0A371BGI1_9SPHN</name>
<evidence type="ECO:0000256" key="2">
    <source>
        <dbReference type="ARBA" id="ARBA00022645"/>
    </source>
</evidence>
<evidence type="ECO:0000259" key="5">
    <source>
        <dbReference type="Pfam" id="PF00905"/>
    </source>
</evidence>
<gene>
    <name evidence="7" type="ORF">DXH95_03620</name>
</gene>
<dbReference type="Gene3D" id="3.40.710.10">
    <property type="entry name" value="DD-peptidase/beta-lactamase superfamily"/>
    <property type="match status" value="1"/>
</dbReference>
<evidence type="ECO:0000256" key="4">
    <source>
        <dbReference type="SAM" id="Phobius"/>
    </source>
</evidence>
<keyword evidence="4" id="KW-1133">Transmembrane helix</keyword>
<dbReference type="PANTHER" id="PTHR30627">
    <property type="entry name" value="PEPTIDOGLYCAN D,D-TRANSPEPTIDASE"/>
    <property type="match status" value="1"/>
</dbReference>
<dbReference type="Pfam" id="PF03717">
    <property type="entry name" value="PBP_dimer"/>
    <property type="match status" value="1"/>
</dbReference>
<dbReference type="Gene3D" id="3.90.1310.10">
    <property type="entry name" value="Penicillin-binding protein 2a (Domain 2)"/>
    <property type="match status" value="1"/>
</dbReference>
<keyword evidence="4" id="KW-0812">Transmembrane</keyword>
<dbReference type="OrthoDB" id="9789078at2"/>
<feature type="domain" description="Penicillin-binding protein dimerisation" evidence="6">
    <location>
        <begin position="66"/>
        <end position="177"/>
    </location>
</feature>
<keyword evidence="2" id="KW-0645">Protease</keyword>
<evidence type="ECO:0000313" key="7">
    <source>
        <dbReference type="EMBL" id="RDV06523.1"/>
    </source>
</evidence>
<dbReference type="GO" id="GO:0008658">
    <property type="term" value="F:penicillin binding"/>
    <property type="evidence" value="ECO:0007669"/>
    <property type="project" value="InterPro"/>
</dbReference>
<proteinExistence type="predicted"/>
<dbReference type="InterPro" id="IPR050515">
    <property type="entry name" value="Beta-lactam/transpept"/>
</dbReference>
<dbReference type="GO" id="GO:0005886">
    <property type="term" value="C:plasma membrane"/>
    <property type="evidence" value="ECO:0007669"/>
    <property type="project" value="TreeGrafter"/>
</dbReference>
<keyword evidence="8" id="KW-1185">Reference proteome</keyword>
<dbReference type="AlphaFoldDB" id="A0A371BGI1"/>
<dbReference type="GO" id="GO:0004180">
    <property type="term" value="F:carboxypeptidase activity"/>
    <property type="evidence" value="ECO:0007669"/>
    <property type="project" value="UniProtKB-KW"/>
</dbReference>
<evidence type="ECO:0000256" key="1">
    <source>
        <dbReference type="ARBA" id="ARBA00004370"/>
    </source>
</evidence>
<dbReference type="RefSeq" id="WP_115548074.1">
    <property type="nucleotide sequence ID" value="NZ_QRGP01000001.1"/>
</dbReference>
<dbReference type="InterPro" id="IPR005311">
    <property type="entry name" value="PBP_dimer"/>
</dbReference>
<organism evidence="7 8">
    <name type="scientific">Sphingorhabdus pulchriflava</name>
    <dbReference type="NCBI Taxonomy" id="2292257"/>
    <lineage>
        <taxon>Bacteria</taxon>
        <taxon>Pseudomonadati</taxon>
        <taxon>Pseudomonadota</taxon>
        <taxon>Alphaproteobacteria</taxon>
        <taxon>Sphingomonadales</taxon>
        <taxon>Sphingomonadaceae</taxon>
        <taxon>Sphingorhabdus</taxon>
    </lineage>
</organism>
<dbReference type="Pfam" id="PF00905">
    <property type="entry name" value="Transpeptidase"/>
    <property type="match status" value="1"/>
</dbReference>
<dbReference type="SUPFAM" id="SSF56519">
    <property type="entry name" value="Penicillin binding protein dimerisation domain"/>
    <property type="match status" value="1"/>
</dbReference>
<dbReference type="PANTHER" id="PTHR30627:SF1">
    <property type="entry name" value="PEPTIDOGLYCAN D,D-TRANSPEPTIDASE FTSI"/>
    <property type="match status" value="1"/>
</dbReference>
<protein>
    <submittedName>
        <fullName evidence="7">Penicillin-binding protein 2</fullName>
    </submittedName>
</protein>
<dbReference type="GO" id="GO:0071555">
    <property type="term" value="P:cell wall organization"/>
    <property type="evidence" value="ECO:0007669"/>
    <property type="project" value="TreeGrafter"/>
</dbReference>
<dbReference type="InterPro" id="IPR036138">
    <property type="entry name" value="PBP_dimer_sf"/>
</dbReference>
<dbReference type="EMBL" id="QRGP01000001">
    <property type="protein sequence ID" value="RDV06523.1"/>
    <property type="molecule type" value="Genomic_DNA"/>
</dbReference>
<dbReference type="SUPFAM" id="SSF56601">
    <property type="entry name" value="beta-lactamase/transpeptidase-like"/>
    <property type="match status" value="1"/>
</dbReference>
<feature type="transmembrane region" description="Helical" evidence="4">
    <location>
        <begin position="21"/>
        <end position="43"/>
    </location>
</feature>
<accession>A0A371BGI1</accession>
<feature type="domain" description="Penicillin-binding protein transpeptidase" evidence="5">
    <location>
        <begin position="232"/>
        <end position="542"/>
    </location>
</feature>
<evidence type="ECO:0000256" key="3">
    <source>
        <dbReference type="ARBA" id="ARBA00023136"/>
    </source>
</evidence>
<comment type="subcellular location">
    <subcellularLocation>
        <location evidence="1">Membrane</location>
    </subcellularLocation>
</comment>
<dbReference type="InterPro" id="IPR001460">
    <property type="entry name" value="PCN-bd_Tpept"/>
</dbReference>
<keyword evidence="2" id="KW-0378">Hydrolase</keyword>
<comment type="caution">
    <text evidence="7">The sequence shown here is derived from an EMBL/GenBank/DDBJ whole genome shotgun (WGS) entry which is preliminary data.</text>
</comment>
<evidence type="ECO:0000313" key="8">
    <source>
        <dbReference type="Proteomes" id="UP000263833"/>
    </source>
</evidence>
<dbReference type="Proteomes" id="UP000263833">
    <property type="component" value="Unassembled WGS sequence"/>
</dbReference>
<sequence>MTTFVVRPHSRHAINAVRVHAAMAFWRLLILAGFFGLFLILILGRLTTLAIFEGSRAFGATGGAYVPERGDIVDRNGAPLARTIQGYAIWVNPDRLVNDPKELAAGLAKIFPDTPEAEFYAKLTAKEAGYLRKRAIPEEVRAVHDLGEIGIEFPRESERLYPQHDMAAHVLGFVSRDGKGALGMERVMDKHLRAPETRGKPVELSLDVRVQAALEIELANGMKSTNAKGAAGVILDARTGEVLAMASLPSFNPNRPVFANIPDNGEVIVDGRYPISRQTNFVTNRVFELGSTFKPLTVAAALDAGTVRNLAIRYDATAPLQIAGFKIRDTHPAGRWLNVPETLVQSSNIVTARIADNLGRERMEQMARNLEFDGRPSIELAERSHSIWPRNWARITTMTVGYGHGMAVTPLHLASAYAAMVNGGIWHPATLKKMKPGQKPVGRRVFSAATSARMRQLLRMIVVDGTGKKADALGYRVGGKTGSAEKPNAGGYARNLVVSTFAAAFPMDNPRYIIVAMVDEPKGSAETGFQRTAGWTAAPIVRRTVERIGPQLGIIPDTHRDVDVSELMPLLWSPKGGH</sequence>
<dbReference type="Gene3D" id="3.30.450.330">
    <property type="match status" value="1"/>
</dbReference>
<dbReference type="InterPro" id="IPR012338">
    <property type="entry name" value="Beta-lactam/transpept-like"/>
</dbReference>
<keyword evidence="2" id="KW-0121">Carboxypeptidase</keyword>
<reference evidence="8" key="1">
    <citation type="submission" date="2018-08" db="EMBL/GenBank/DDBJ databases">
        <authorList>
            <person name="Kim S.-J."/>
            <person name="Jung G.-Y."/>
        </authorList>
    </citation>
    <scope>NUCLEOTIDE SEQUENCE [LARGE SCALE GENOMIC DNA]</scope>
    <source>
        <strain evidence="8">GY_G</strain>
    </source>
</reference>
<evidence type="ECO:0000259" key="6">
    <source>
        <dbReference type="Pfam" id="PF03717"/>
    </source>
</evidence>